<name>A0ABW0GWC7_9MICO</name>
<keyword evidence="5" id="KW-0472">Membrane</keyword>
<organism evidence="7 8">
    <name type="scientific">Aquipuribacter nitratireducens</name>
    <dbReference type="NCBI Taxonomy" id="650104"/>
    <lineage>
        <taxon>Bacteria</taxon>
        <taxon>Bacillati</taxon>
        <taxon>Actinomycetota</taxon>
        <taxon>Actinomycetes</taxon>
        <taxon>Micrococcales</taxon>
        <taxon>Intrasporangiaceae</taxon>
        <taxon>Aquipuribacter</taxon>
    </lineage>
</organism>
<evidence type="ECO:0000256" key="2">
    <source>
        <dbReference type="ARBA" id="ARBA00022475"/>
    </source>
</evidence>
<comment type="caution">
    <text evidence="7">The sequence shown here is derived from an EMBL/GenBank/DDBJ whole genome shotgun (WGS) entry which is preliminary data.</text>
</comment>
<keyword evidence="6 7" id="KW-0012">Acyltransferase</keyword>
<evidence type="ECO:0000313" key="8">
    <source>
        <dbReference type="Proteomes" id="UP001596122"/>
    </source>
</evidence>
<proteinExistence type="predicted"/>
<reference evidence="8" key="1">
    <citation type="journal article" date="2019" name="Int. J. Syst. Evol. Microbiol.">
        <title>The Global Catalogue of Microorganisms (GCM) 10K type strain sequencing project: providing services to taxonomists for standard genome sequencing and annotation.</title>
        <authorList>
            <consortium name="The Broad Institute Genomics Platform"/>
            <consortium name="The Broad Institute Genome Sequencing Center for Infectious Disease"/>
            <person name="Wu L."/>
            <person name="Ma J."/>
        </authorList>
    </citation>
    <scope>NUCLEOTIDE SEQUENCE [LARGE SCALE GENOMIC DNA]</scope>
    <source>
        <strain evidence="8">CCUG 43114</strain>
    </source>
</reference>
<keyword evidence="3" id="KW-0997">Cell inner membrane</keyword>
<keyword evidence="8" id="KW-1185">Reference proteome</keyword>
<dbReference type="EMBL" id="JBHSLD010000027">
    <property type="protein sequence ID" value="MFC5382476.1"/>
    <property type="molecule type" value="Genomic_DNA"/>
</dbReference>
<keyword evidence="4" id="KW-0808">Transferase</keyword>
<evidence type="ECO:0000256" key="4">
    <source>
        <dbReference type="ARBA" id="ARBA00022679"/>
    </source>
</evidence>
<dbReference type="RefSeq" id="WP_340268578.1">
    <property type="nucleotide sequence ID" value="NZ_JBBEOG010000003.1"/>
</dbReference>
<comment type="subcellular location">
    <subcellularLocation>
        <location evidence="1">Cell inner membrane</location>
    </subcellularLocation>
</comment>
<dbReference type="CDD" id="cd07984">
    <property type="entry name" value="LPLAT_LABLAT-like"/>
    <property type="match status" value="1"/>
</dbReference>
<accession>A0ABW0GWC7</accession>
<dbReference type="Proteomes" id="UP001596122">
    <property type="component" value="Unassembled WGS sequence"/>
</dbReference>
<dbReference type="InterPro" id="IPR004960">
    <property type="entry name" value="LipA_acyltrans"/>
</dbReference>
<evidence type="ECO:0000256" key="6">
    <source>
        <dbReference type="ARBA" id="ARBA00023315"/>
    </source>
</evidence>
<dbReference type="PANTHER" id="PTHR30606:SF10">
    <property type="entry name" value="PHOSPHATIDYLINOSITOL MANNOSIDE ACYLTRANSFERASE"/>
    <property type="match status" value="1"/>
</dbReference>
<evidence type="ECO:0000313" key="7">
    <source>
        <dbReference type="EMBL" id="MFC5382476.1"/>
    </source>
</evidence>
<dbReference type="GO" id="GO:0016746">
    <property type="term" value="F:acyltransferase activity"/>
    <property type="evidence" value="ECO:0007669"/>
    <property type="project" value="UniProtKB-KW"/>
</dbReference>
<evidence type="ECO:0000256" key="5">
    <source>
        <dbReference type="ARBA" id="ARBA00023136"/>
    </source>
</evidence>
<dbReference type="PANTHER" id="PTHR30606">
    <property type="entry name" value="LIPID A BIOSYNTHESIS LAUROYL ACYLTRANSFERASE"/>
    <property type="match status" value="1"/>
</dbReference>
<sequence length="312" mass="33830">MTPPPHEGDGSLRDRAVAAAYLLAWRLVRLLPERWAYRWGDVVADRVASGGGRGVVRLRSNLRRVVVDLDPASEEALVREAVRSYVRYWVDAFRLPDWDEARVVDHVTSEGDGPVRAALAEGRGVVCWLAHLGNWDHAGAWSALRLAPVVTVAERLRPAEVYERFVAFRRSIGIRVLAHDEPGVTAELERVLRGGGFVPLLADRDLGRRGVTVPLLGEPARVAGGPAVLAARTGALLVPVGITYRPSSRSPSGYGLHVRFHPPVPVPDDGPEAVAAATAAVAAELGEDIRLAAADWHMLQRVFVADLEGPRP</sequence>
<protein>
    <submittedName>
        <fullName evidence="7">Phosphatidylinositol mannoside acyltransferase</fullName>
    </submittedName>
</protein>
<dbReference type="Pfam" id="PF03279">
    <property type="entry name" value="Lip_A_acyltrans"/>
    <property type="match status" value="1"/>
</dbReference>
<gene>
    <name evidence="7" type="ORF">ACFPJ6_17050</name>
</gene>
<evidence type="ECO:0000256" key="1">
    <source>
        <dbReference type="ARBA" id="ARBA00004533"/>
    </source>
</evidence>
<dbReference type="NCBIfam" id="NF005919">
    <property type="entry name" value="PRK07920.1"/>
    <property type="match status" value="1"/>
</dbReference>
<evidence type="ECO:0000256" key="3">
    <source>
        <dbReference type="ARBA" id="ARBA00022519"/>
    </source>
</evidence>
<keyword evidence="2" id="KW-1003">Cell membrane</keyword>